<name>A0A0F9QMJ7_9ZZZZ</name>
<accession>A0A0F9QMJ7</accession>
<dbReference type="AlphaFoldDB" id="A0A0F9QMJ7"/>
<reference evidence="1" key="1">
    <citation type="journal article" date="2015" name="Nature">
        <title>Complex archaea that bridge the gap between prokaryotes and eukaryotes.</title>
        <authorList>
            <person name="Spang A."/>
            <person name="Saw J.H."/>
            <person name="Jorgensen S.L."/>
            <person name="Zaremba-Niedzwiedzka K."/>
            <person name="Martijn J."/>
            <person name="Lind A.E."/>
            <person name="van Eijk R."/>
            <person name="Schleper C."/>
            <person name="Guy L."/>
            <person name="Ettema T.J."/>
        </authorList>
    </citation>
    <scope>NUCLEOTIDE SEQUENCE</scope>
</reference>
<protein>
    <submittedName>
        <fullName evidence="1">Uncharacterized protein</fullName>
    </submittedName>
</protein>
<sequence>MKAYRLTNLGKRIVHDRGGDTDELKVLDAVAEAGSVATDVDLEVVGDRHLLRSLVKRGYIKVVSLGG</sequence>
<comment type="caution">
    <text evidence="1">The sequence shown here is derived from an EMBL/GenBank/DDBJ whole genome shotgun (WGS) entry which is preliminary data.</text>
</comment>
<evidence type="ECO:0000313" key="1">
    <source>
        <dbReference type="EMBL" id="KKN45370.1"/>
    </source>
</evidence>
<organism evidence="1">
    <name type="scientific">marine sediment metagenome</name>
    <dbReference type="NCBI Taxonomy" id="412755"/>
    <lineage>
        <taxon>unclassified sequences</taxon>
        <taxon>metagenomes</taxon>
        <taxon>ecological metagenomes</taxon>
    </lineage>
</organism>
<dbReference type="EMBL" id="LAZR01001393">
    <property type="protein sequence ID" value="KKN45370.1"/>
    <property type="molecule type" value="Genomic_DNA"/>
</dbReference>
<gene>
    <name evidence="1" type="ORF">LCGC14_0683560</name>
</gene>
<proteinExistence type="predicted"/>